<feature type="transmembrane region" description="Helical" evidence="10">
    <location>
        <begin position="123"/>
        <end position="143"/>
    </location>
</feature>
<keyword evidence="6 10" id="KW-0812">Transmembrane</keyword>
<keyword evidence="5" id="KW-0808">Transferase</keyword>
<evidence type="ECO:0000256" key="4">
    <source>
        <dbReference type="ARBA" id="ARBA00022676"/>
    </source>
</evidence>
<evidence type="ECO:0000256" key="5">
    <source>
        <dbReference type="ARBA" id="ARBA00022679"/>
    </source>
</evidence>
<keyword evidence="8" id="KW-0961">Cell wall biogenesis/degradation</keyword>
<name>A0A7J6TMC6_PEROL</name>
<dbReference type="PANTHER" id="PTHR22914">
    <property type="entry name" value="CHITIN SYNTHASE"/>
    <property type="match status" value="1"/>
</dbReference>
<evidence type="ECO:0000256" key="1">
    <source>
        <dbReference type="ARBA" id="ARBA00004651"/>
    </source>
</evidence>
<dbReference type="Proteomes" id="UP000574390">
    <property type="component" value="Unassembled WGS sequence"/>
</dbReference>
<feature type="transmembrane region" description="Helical" evidence="10">
    <location>
        <begin position="44"/>
        <end position="63"/>
    </location>
</feature>
<feature type="compositionally biased region" description="Gly residues" evidence="9">
    <location>
        <begin position="229"/>
        <end position="239"/>
    </location>
</feature>
<evidence type="ECO:0000256" key="6">
    <source>
        <dbReference type="ARBA" id="ARBA00022692"/>
    </source>
</evidence>
<keyword evidence="3" id="KW-1003">Cell membrane</keyword>
<sequence length="270" mass="29476">MGTQPDSPRRSLRALYKLISLIFGVYMVGTFAVAVYNVVTSTQIVLMAIGLAAVLSYILVAILHGEGHHVIINYLQYTFMSPTYINIFQTFAFCNTHDLSWGTKGLDSNDVSQKDVQAQRNEFRTYLVLCWAISNLALIYGVTSSTEGTSGSATVLAISANSFMYFVLGTVVFFNGVKSIGSLLYLIRYWFGRLCCCCSCGGKSAELTADENVKNEWKAYRQSEKLASGGAGAAGGGLEGNSDWRQGTPHDPKRLKQLPITPETAVSDRV</sequence>
<evidence type="ECO:0000256" key="8">
    <source>
        <dbReference type="ARBA" id="ARBA00023316"/>
    </source>
</evidence>
<evidence type="ECO:0000256" key="2">
    <source>
        <dbReference type="ARBA" id="ARBA00012543"/>
    </source>
</evidence>
<evidence type="ECO:0000256" key="3">
    <source>
        <dbReference type="ARBA" id="ARBA00022475"/>
    </source>
</evidence>
<dbReference type="InterPro" id="IPR004835">
    <property type="entry name" value="Chitin_synth"/>
</dbReference>
<feature type="region of interest" description="Disordered" evidence="9">
    <location>
        <begin position="228"/>
        <end position="270"/>
    </location>
</feature>
<gene>
    <name evidence="11" type="primary">CHS2_1</name>
    <name evidence="11" type="ORF">FOZ62_000174</name>
</gene>
<organism evidence="11 12">
    <name type="scientific">Perkinsus olseni</name>
    <name type="common">Perkinsus atlanticus</name>
    <dbReference type="NCBI Taxonomy" id="32597"/>
    <lineage>
        <taxon>Eukaryota</taxon>
        <taxon>Sar</taxon>
        <taxon>Alveolata</taxon>
        <taxon>Perkinsozoa</taxon>
        <taxon>Perkinsea</taxon>
        <taxon>Perkinsida</taxon>
        <taxon>Perkinsidae</taxon>
        <taxon>Perkinsus</taxon>
    </lineage>
</organism>
<dbReference type="EMBL" id="JABANM010006663">
    <property type="protein sequence ID" value="KAF4745566.1"/>
    <property type="molecule type" value="Genomic_DNA"/>
</dbReference>
<comment type="caution">
    <text evidence="11">The sequence shown here is derived from an EMBL/GenBank/DDBJ whole genome shotgun (WGS) entry which is preliminary data.</text>
</comment>
<reference evidence="11 12" key="1">
    <citation type="submission" date="2020-04" db="EMBL/GenBank/DDBJ databases">
        <title>Perkinsus olseni comparative genomics.</title>
        <authorList>
            <person name="Bogema D.R."/>
        </authorList>
    </citation>
    <scope>NUCLEOTIDE SEQUENCE [LARGE SCALE GENOMIC DNA]</scope>
    <source>
        <strain evidence="11">ATCC PRA-205</strain>
    </source>
</reference>
<keyword evidence="7 10" id="KW-0472">Membrane</keyword>
<feature type="transmembrane region" description="Helical" evidence="10">
    <location>
        <begin position="18"/>
        <end position="38"/>
    </location>
</feature>
<dbReference type="EC" id="2.4.1.16" evidence="2"/>
<feature type="transmembrane region" description="Helical" evidence="10">
    <location>
        <begin position="163"/>
        <end position="186"/>
    </location>
</feature>
<keyword evidence="4" id="KW-0328">Glycosyltransferase</keyword>
<protein>
    <recommendedName>
        <fullName evidence="2">chitin synthase</fullName>
        <ecNumber evidence="2">2.4.1.16</ecNumber>
    </recommendedName>
</protein>
<keyword evidence="10" id="KW-1133">Transmembrane helix</keyword>
<dbReference type="GO" id="GO:0071555">
    <property type="term" value="P:cell wall organization"/>
    <property type="evidence" value="ECO:0007669"/>
    <property type="project" value="UniProtKB-KW"/>
</dbReference>
<evidence type="ECO:0000256" key="7">
    <source>
        <dbReference type="ARBA" id="ARBA00023136"/>
    </source>
</evidence>
<proteinExistence type="predicted"/>
<dbReference type="GO" id="GO:0006031">
    <property type="term" value="P:chitin biosynthetic process"/>
    <property type="evidence" value="ECO:0007669"/>
    <property type="project" value="TreeGrafter"/>
</dbReference>
<dbReference type="GO" id="GO:0005886">
    <property type="term" value="C:plasma membrane"/>
    <property type="evidence" value="ECO:0007669"/>
    <property type="project" value="UniProtKB-SubCell"/>
</dbReference>
<comment type="subcellular location">
    <subcellularLocation>
        <location evidence="1">Cell membrane</location>
        <topology evidence="1">Multi-pass membrane protein</topology>
    </subcellularLocation>
</comment>
<accession>A0A7J6TMC6</accession>
<dbReference type="PANTHER" id="PTHR22914:SF9">
    <property type="entry name" value="CHITIN SYNTHASE 1"/>
    <property type="match status" value="1"/>
</dbReference>
<evidence type="ECO:0000313" key="11">
    <source>
        <dbReference type="EMBL" id="KAF4745566.1"/>
    </source>
</evidence>
<evidence type="ECO:0000313" key="12">
    <source>
        <dbReference type="Proteomes" id="UP000574390"/>
    </source>
</evidence>
<dbReference type="AlphaFoldDB" id="A0A7J6TMC6"/>
<evidence type="ECO:0000256" key="10">
    <source>
        <dbReference type="SAM" id="Phobius"/>
    </source>
</evidence>
<dbReference type="GO" id="GO:0004100">
    <property type="term" value="F:chitin synthase activity"/>
    <property type="evidence" value="ECO:0007669"/>
    <property type="project" value="UniProtKB-EC"/>
</dbReference>
<evidence type="ECO:0000256" key="9">
    <source>
        <dbReference type="SAM" id="MobiDB-lite"/>
    </source>
</evidence>